<dbReference type="AlphaFoldDB" id="A0A2T0SE11"/>
<evidence type="ECO:0000313" key="3">
    <source>
        <dbReference type="EMBL" id="PRY31656.1"/>
    </source>
</evidence>
<gene>
    <name evidence="3" type="ORF">CLV43_12262</name>
</gene>
<name>A0A2T0SE11_9PSEU</name>
<dbReference type="RefSeq" id="WP_211304854.1">
    <property type="nucleotide sequence ID" value="NZ_PVTF01000022.1"/>
</dbReference>
<feature type="signal peptide" evidence="2">
    <location>
        <begin position="1"/>
        <end position="23"/>
    </location>
</feature>
<feature type="transmembrane region" description="Helical" evidence="1">
    <location>
        <begin position="164"/>
        <end position="184"/>
    </location>
</feature>
<evidence type="ECO:0000256" key="2">
    <source>
        <dbReference type="SAM" id="SignalP"/>
    </source>
</evidence>
<evidence type="ECO:0000313" key="4">
    <source>
        <dbReference type="Proteomes" id="UP000239494"/>
    </source>
</evidence>
<reference evidence="3 4" key="1">
    <citation type="submission" date="2018-03" db="EMBL/GenBank/DDBJ databases">
        <title>Genomic Encyclopedia of Archaeal and Bacterial Type Strains, Phase II (KMG-II): from individual species to whole genera.</title>
        <authorList>
            <person name="Goeker M."/>
        </authorList>
    </citation>
    <scope>NUCLEOTIDE SEQUENCE [LARGE SCALE GENOMIC DNA]</scope>
    <source>
        <strain evidence="3 4">DSM 44720</strain>
    </source>
</reference>
<comment type="caution">
    <text evidence="3">The sequence shown here is derived from an EMBL/GenBank/DDBJ whole genome shotgun (WGS) entry which is preliminary data.</text>
</comment>
<sequence length="448" mass="46267">MRTLLVVLCAIGLAWGTTLPASADGAQDGADVQVAQTLGARELTVVIRRVEPVPGPVHVEVVTHAGTPAGELALRLSQDGAVVSEAKVVLGATPGFHGATLRVSGPGPWELAVDDGVRVATIPFVVPARVMSPWQNAAYGGFVAAGVLLLVSLLVAVRGHGRAALVPAGGVVAALAVAVTAALLSASIPPPAPPGRDLDPTVDNVTDPYAATPPSTTDYSRPPVNLVATRDGDLRLTMTDGSTGRPVDDLLVHDNALVHLGVVSPSGRLWHLHPVRVGPGDYRVALDTPETGRYAVAAEIARRGGGRQLLRTTIALDATGTSAPATESVELVRKIAEAGSPSTITARFGTPDLQPWLGMVGHMIVTGPVTGEVADAPVWGHVHSMAPPTPGRPDRPDESVAAFGPDVPFTYTFPLPGRYLVWVQAERGYSVRTVPAVVDVPAAEGATR</sequence>
<keyword evidence="1" id="KW-0812">Transmembrane</keyword>
<dbReference type="EMBL" id="PVTF01000022">
    <property type="protein sequence ID" value="PRY31656.1"/>
    <property type="molecule type" value="Genomic_DNA"/>
</dbReference>
<keyword evidence="2" id="KW-0732">Signal</keyword>
<keyword evidence="1" id="KW-1133">Transmembrane helix</keyword>
<organism evidence="3 4">
    <name type="scientific">Umezawaea tangerina</name>
    <dbReference type="NCBI Taxonomy" id="84725"/>
    <lineage>
        <taxon>Bacteria</taxon>
        <taxon>Bacillati</taxon>
        <taxon>Actinomycetota</taxon>
        <taxon>Actinomycetes</taxon>
        <taxon>Pseudonocardiales</taxon>
        <taxon>Pseudonocardiaceae</taxon>
        <taxon>Umezawaea</taxon>
    </lineage>
</organism>
<evidence type="ECO:0000256" key="1">
    <source>
        <dbReference type="SAM" id="Phobius"/>
    </source>
</evidence>
<protein>
    <recommendedName>
        <fullName evidence="5">Secreted protein</fullName>
    </recommendedName>
</protein>
<keyword evidence="1" id="KW-0472">Membrane</keyword>
<feature type="transmembrane region" description="Helical" evidence="1">
    <location>
        <begin position="137"/>
        <end position="157"/>
    </location>
</feature>
<feature type="chain" id="PRO_5015623298" description="Secreted protein" evidence="2">
    <location>
        <begin position="24"/>
        <end position="448"/>
    </location>
</feature>
<evidence type="ECO:0008006" key="5">
    <source>
        <dbReference type="Google" id="ProtNLM"/>
    </source>
</evidence>
<accession>A0A2T0SE11</accession>
<dbReference type="Proteomes" id="UP000239494">
    <property type="component" value="Unassembled WGS sequence"/>
</dbReference>
<keyword evidence="4" id="KW-1185">Reference proteome</keyword>
<proteinExistence type="predicted"/>